<reference evidence="2 3" key="1">
    <citation type="submission" date="2023-08" db="EMBL/GenBank/DDBJ databases">
        <title>Implementing the SeqCode for naming new Mesorhizobium species isolated from Vachellia karroo root nodules.</title>
        <authorList>
            <person name="Van Lill M."/>
        </authorList>
    </citation>
    <scope>NUCLEOTIDE SEQUENCE [LARGE SCALE GENOMIC DNA]</scope>
    <source>
        <strain evidence="2 3">VK25D</strain>
    </source>
</reference>
<keyword evidence="1" id="KW-0812">Transmembrane</keyword>
<name>A0ABU5ABA2_9HYPH</name>
<comment type="caution">
    <text evidence="2">The sequence shown here is derived from an EMBL/GenBank/DDBJ whole genome shotgun (WGS) entry which is preliminary data.</text>
</comment>
<protein>
    <submittedName>
        <fullName evidence="2">Uncharacterized protein</fullName>
    </submittedName>
</protein>
<proteinExistence type="predicted"/>
<accession>A0ABU5ABA2</accession>
<organism evidence="2 3">
    <name type="scientific">Mesorhizobium vachelliae</name>
    <dbReference type="NCBI Taxonomy" id="3072309"/>
    <lineage>
        <taxon>Bacteria</taxon>
        <taxon>Pseudomonadati</taxon>
        <taxon>Pseudomonadota</taxon>
        <taxon>Alphaproteobacteria</taxon>
        <taxon>Hyphomicrobiales</taxon>
        <taxon>Phyllobacteriaceae</taxon>
        <taxon>Mesorhizobium</taxon>
    </lineage>
</organism>
<gene>
    <name evidence="2" type="ORF">RFM42_25875</name>
</gene>
<evidence type="ECO:0000313" key="2">
    <source>
        <dbReference type="EMBL" id="MDX8534445.1"/>
    </source>
</evidence>
<keyword evidence="1" id="KW-0472">Membrane</keyword>
<dbReference type="EMBL" id="JAVIIQ010000012">
    <property type="protein sequence ID" value="MDX8534445.1"/>
    <property type="molecule type" value="Genomic_DNA"/>
</dbReference>
<keyword evidence="3" id="KW-1185">Reference proteome</keyword>
<dbReference type="Proteomes" id="UP001285154">
    <property type="component" value="Unassembled WGS sequence"/>
</dbReference>
<sequence length="61" mass="6522">MKPPSLSRQRFPVMPAGFYATVVAMVASTLVPFGLTNAVTYALTVRRSSSPEPSALRPVKA</sequence>
<keyword evidence="1" id="KW-1133">Transmembrane helix</keyword>
<evidence type="ECO:0000313" key="3">
    <source>
        <dbReference type="Proteomes" id="UP001285154"/>
    </source>
</evidence>
<feature type="transmembrane region" description="Helical" evidence="1">
    <location>
        <begin position="16"/>
        <end position="43"/>
    </location>
</feature>
<evidence type="ECO:0000256" key="1">
    <source>
        <dbReference type="SAM" id="Phobius"/>
    </source>
</evidence>